<reference evidence="3" key="1">
    <citation type="journal article" date="2019" name="Int. J. Syst. Evol. Microbiol.">
        <title>The Global Catalogue of Microorganisms (GCM) 10K type strain sequencing project: providing services to taxonomists for standard genome sequencing and annotation.</title>
        <authorList>
            <consortium name="The Broad Institute Genomics Platform"/>
            <consortium name="The Broad Institute Genome Sequencing Center for Infectious Disease"/>
            <person name="Wu L."/>
            <person name="Ma J."/>
        </authorList>
    </citation>
    <scope>NUCLEOTIDE SEQUENCE [LARGE SCALE GENOMIC DNA]</scope>
    <source>
        <strain evidence="3">JCM 14969</strain>
    </source>
</reference>
<dbReference type="InterPro" id="IPR025159">
    <property type="entry name" value="AbiEi_N"/>
</dbReference>
<comment type="caution">
    <text evidence="2">The sequence shown here is derived from an EMBL/GenBank/DDBJ whole genome shotgun (WGS) entry which is preliminary data.</text>
</comment>
<dbReference type="Proteomes" id="UP001500393">
    <property type="component" value="Unassembled WGS sequence"/>
</dbReference>
<name>A0ABP4P9U0_9ACTN</name>
<dbReference type="EMBL" id="BAAAOS010000019">
    <property type="protein sequence ID" value="GAA1576557.1"/>
    <property type="molecule type" value="Genomic_DNA"/>
</dbReference>
<evidence type="ECO:0000313" key="2">
    <source>
        <dbReference type="EMBL" id="GAA1576557.1"/>
    </source>
</evidence>
<feature type="domain" description="AbiEi antitoxin N-terminal" evidence="1">
    <location>
        <begin position="3"/>
        <end position="43"/>
    </location>
</feature>
<dbReference type="Pfam" id="PF13338">
    <property type="entry name" value="AbiEi_4"/>
    <property type="match status" value="1"/>
</dbReference>
<proteinExistence type="predicted"/>
<keyword evidence="3" id="KW-1185">Reference proteome</keyword>
<evidence type="ECO:0000259" key="1">
    <source>
        <dbReference type="Pfam" id="PF13338"/>
    </source>
</evidence>
<organism evidence="2 3">
    <name type="scientific">Kribbella sancticallisti</name>
    <dbReference type="NCBI Taxonomy" id="460087"/>
    <lineage>
        <taxon>Bacteria</taxon>
        <taxon>Bacillati</taxon>
        <taxon>Actinomycetota</taxon>
        <taxon>Actinomycetes</taxon>
        <taxon>Propionibacteriales</taxon>
        <taxon>Kribbellaceae</taxon>
        <taxon>Kribbella</taxon>
    </lineage>
</organism>
<dbReference type="InterPro" id="IPR011335">
    <property type="entry name" value="Restrct_endonuc-II-like"/>
</dbReference>
<dbReference type="SUPFAM" id="SSF52980">
    <property type="entry name" value="Restriction endonuclease-like"/>
    <property type="match status" value="1"/>
</dbReference>
<dbReference type="Gene3D" id="3.40.960.10">
    <property type="entry name" value="VSR Endonuclease"/>
    <property type="match status" value="1"/>
</dbReference>
<evidence type="ECO:0000313" key="3">
    <source>
        <dbReference type="Proteomes" id="UP001500393"/>
    </source>
</evidence>
<protein>
    <submittedName>
        <fullName evidence="2">Type IV toxin-antitoxin system AbiEi family antitoxin domain-containing protein</fullName>
    </submittedName>
</protein>
<gene>
    <name evidence="2" type="ORF">GCM10009789_32450</name>
</gene>
<sequence>MTAAKRGGWFDRTDALAAGYSDTEIRSRVRAGRWVRLCRGAYAELRPGEESLANWDRVQWRHLRAAKAVYHRLGGRAVVSHQSALLLHGLEAGGLDLTRIHVTRLTGHGRADASVVQHSPRPEVVDPVEVGGVLATPGPRSVVEAIRYARYPIAVSVVDEALRKVIASRDQLADALALFAGRVGIGTANRAVEFGDGRSESVGESRLRVLLSDLGLPPPIPQVEIRDESARLIGRVDFLLERWGLIIEFDGVLKYGGRTSAALVAEKAREDRLRDLGYEVVRVIWAELAQPAEVVRRIRLAIRRSSARRAPIAGSATAAGL</sequence>
<accession>A0ABP4P9U0</accession>